<dbReference type="Gene3D" id="2.60.200.20">
    <property type="match status" value="1"/>
</dbReference>
<comment type="caution">
    <text evidence="8">The sequence shown here is derived from an EMBL/GenBank/DDBJ whole genome shotgun (WGS) entry which is preliminary data.</text>
</comment>
<dbReference type="SUPFAM" id="SSF49879">
    <property type="entry name" value="SMAD/FHA domain"/>
    <property type="match status" value="1"/>
</dbReference>
<comment type="similarity">
    <text evidence="1">Belongs to the protein kinase superfamily. CAMK Ser/Thr protein kinase family. CHEK2 subfamily.</text>
</comment>
<dbReference type="CDD" id="cd05117">
    <property type="entry name" value="STKc_CAMK"/>
    <property type="match status" value="1"/>
</dbReference>
<feature type="domain" description="Protein kinase" evidence="7">
    <location>
        <begin position="179"/>
        <end position="441"/>
    </location>
</feature>
<dbReference type="Pfam" id="PF00069">
    <property type="entry name" value="Pkinase"/>
    <property type="match status" value="1"/>
</dbReference>
<dbReference type="EMBL" id="JAANIT010000432">
    <property type="protein sequence ID" value="KAG1547782.1"/>
    <property type="molecule type" value="Genomic_DNA"/>
</dbReference>
<dbReference type="OrthoDB" id="407410at2759"/>
<accession>A0A9P6YGF4</accession>
<dbReference type="AlphaFoldDB" id="A0A9P6YGF4"/>
<proteinExistence type="inferred from homology"/>
<evidence type="ECO:0000313" key="8">
    <source>
        <dbReference type="EMBL" id="KAG1547782.1"/>
    </source>
</evidence>
<evidence type="ECO:0000256" key="1">
    <source>
        <dbReference type="ARBA" id="ARBA00005575"/>
    </source>
</evidence>
<dbReference type="PROSITE" id="PS50006">
    <property type="entry name" value="FHA_DOMAIN"/>
    <property type="match status" value="1"/>
</dbReference>
<feature type="binding site" evidence="4">
    <location>
        <position position="208"/>
    </location>
    <ligand>
        <name>ATP</name>
        <dbReference type="ChEBI" id="CHEBI:30616"/>
    </ligand>
</feature>
<keyword evidence="3 4" id="KW-0067">ATP-binding</keyword>
<dbReference type="InterPro" id="IPR017441">
    <property type="entry name" value="Protein_kinase_ATP_BS"/>
</dbReference>
<dbReference type="FunFam" id="1.10.510.10:FF:000571">
    <property type="entry name" value="Maternal embryonic leucine zipper kinase"/>
    <property type="match status" value="1"/>
</dbReference>
<dbReference type="PANTHER" id="PTHR24347">
    <property type="entry name" value="SERINE/THREONINE-PROTEIN KINASE"/>
    <property type="match status" value="1"/>
</dbReference>
<dbReference type="InterPro" id="IPR011009">
    <property type="entry name" value="Kinase-like_dom_sf"/>
</dbReference>
<dbReference type="InterPro" id="IPR008271">
    <property type="entry name" value="Ser/Thr_kinase_AS"/>
</dbReference>
<dbReference type="InterPro" id="IPR008984">
    <property type="entry name" value="SMAD_FHA_dom_sf"/>
</dbReference>
<dbReference type="Proteomes" id="UP000717996">
    <property type="component" value="Unassembled WGS sequence"/>
</dbReference>
<name>A0A9P6YGF4_RHIOR</name>
<keyword evidence="5" id="KW-0723">Serine/threonine-protein kinase</keyword>
<keyword evidence="5" id="KW-0808">Transferase</keyword>
<sequence length="482" mass="55509">MKDSSQYSATQQVSETFKPIAPDWESHLEAWAYLQSLTPKYESKYLVKKSEEHERKGYLLGRRSDCDICFDQEKISKKHCLIYMVYNIKSAIAYLTILLKETGANAKAKGIRIFIQDLSSNGTYVNKELVGTNQRRLLRSGDIIQLIMYEHLKDNDIRHSFYRILFPSVYNANICQDDYDIQGFLGRGNFASVFCAKPKKDGKIVAIKIIDKSRLVGRPRLLKSVIDEIVVMMSMQRHPGIVGIDRIYNEHKQMFIVLEYVRDGDLFNFVTDKHKLTEDETRFIFWQLFKAIQWIHNNGIAHRDLKPENILLASREKLHVKISDFGLAKILPKGKGLDSQCGTPNYVAPEILRPTETRSYGVECDLWSLGVTLFICLCGYPPFGDEIGPSMKEQILQGMYSFQSPYWDDISPQAIALIKRLLTVDPMKRIKCDEILDHPWMKMNPKDMQRKRNALGSEVVEQIEALALDHYGVETQPIPKNV</sequence>
<dbReference type="InterPro" id="IPR000253">
    <property type="entry name" value="FHA_dom"/>
</dbReference>
<dbReference type="Pfam" id="PF00498">
    <property type="entry name" value="FHA"/>
    <property type="match status" value="1"/>
</dbReference>
<dbReference type="GO" id="GO:0005524">
    <property type="term" value="F:ATP binding"/>
    <property type="evidence" value="ECO:0007669"/>
    <property type="project" value="UniProtKB-UniRule"/>
</dbReference>
<dbReference type="PROSITE" id="PS50011">
    <property type="entry name" value="PROTEIN_KINASE_DOM"/>
    <property type="match status" value="1"/>
</dbReference>
<dbReference type="GO" id="GO:0004674">
    <property type="term" value="F:protein serine/threonine kinase activity"/>
    <property type="evidence" value="ECO:0007669"/>
    <property type="project" value="UniProtKB-KW"/>
</dbReference>
<evidence type="ECO:0000256" key="5">
    <source>
        <dbReference type="RuleBase" id="RU000304"/>
    </source>
</evidence>
<dbReference type="InterPro" id="IPR000719">
    <property type="entry name" value="Prot_kinase_dom"/>
</dbReference>
<dbReference type="Gene3D" id="1.10.510.10">
    <property type="entry name" value="Transferase(Phosphotransferase) domain 1"/>
    <property type="match status" value="1"/>
</dbReference>
<dbReference type="PROSITE" id="PS00108">
    <property type="entry name" value="PROTEIN_KINASE_ST"/>
    <property type="match status" value="1"/>
</dbReference>
<keyword evidence="2 4" id="KW-0547">Nucleotide-binding</keyword>
<dbReference type="SMART" id="SM00220">
    <property type="entry name" value="S_TKc"/>
    <property type="match status" value="1"/>
</dbReference>
<evidence type="ECO:0000259" key="6">
    <source>
        <dbReference type="PROSITE" id="PS50006"/>
    </source>
</evidence>
<evidence type="ECO:0000256" key="2">
    <source>
        <dbReference type="ARBA" id="ARBA00022741"/>
    </source>
</evidence>
<dbReference type="SUPFAM" id="SSF56112">
    <property type="entry name" value="Protein kinase-like (PK-like)"/>
    <property type="match status" value="1"/>
</dbReference>
<evidence type="ECO:0000256" key="3">
    <source>
        <dbReference type="ARBA" id="ARBA00022840"/>
    </source>
</evidence>
<protein>
    <submittedName>
        <fullName evidence="8">Uncharacterized protein</fullName>
    </submittedName>
</protein>
<keyword evidence="5" id="KW-0418">Kinase</keyword>
<evidence type="ECO:0000256" key="4">
    <source>
        <dbReference type="PROSITE-ProRule" id="PRU10141"/>
    </source>
</evidence>
<evidence type="ECO:0000259" key="7">
    <source>
        <dbReference type="PROSITE" id="PS50011"/>
    </source>
</evidence>
<dbReference type="PROSITE" id="PS00107">
    <property type="entry name" value="PROTEIN_KINASE_ATP"/>
    <property type="match status" value="1"/>
</dbReference>
<feature type="domain" description="FHA" evidence="6">
    <location>
        <begin position="58"/>
        <end position="130"/>
    </location>
</feature>
<reference evidence="8" key="1">
    <citation type="journal article" date="2020" name="Microb. Genom.">
        <title>Genetic diversity of clinical and environmental Mucorales isolates obtained from an investigation of mucormycosis cases among solid organ transplant recipients.</title>
        <authorList>
            <person name="Nguyen M.H."/>
            <person name="Kaul D."/>
            <person name="Muto C."/>
            <person name="Cheng S.J."/>
            <person name="Richter R.A."/>
            <person name="Bruno V.M."/>
            <person name="Liu G."/>
            <person name="Beyhan S."/>
            <person name="Sundermann A.J."/>
            <person name="Mounaud S."/>
            <person name="Pasculle A.W."/>
            <person name="Nierman W.C."/>
            <person name="Driscoll E."/>
            <person name="Cumbie R."/>
            <person name="Clancy C.J."/>
            <person name="Dupont C.L."/>
        </authorList>
    </citation>
    <scope>NUCLEOTIDE SEQUENCE</scope>
    <source>
        <strain evidence="8">GL16</strain>
    </source>
</reference>
<evidence type="ECO:0000313" key="9">
    <source>
        <dbReference type="Proteomes" id="UP000717996"/>
    </source>
</evidence>
<gene>
    <name evidence="8" type="ORF">G6F51_004062</name>
</gene>
<dbReference type="SMART" id="SM00240">
    <property type="entry name" value="FHA"/>
    <property type="match status" value="1"/>
</dbReference>
<organism evidence="8 9">
    <name type="scientific">Rhizopus oryzae</name>
    <name type="common">Mucormycosis agent</name>
    <name type="synonym">Rhizopus arrhizus var. delemar</name>
    <dbReference type="NCBI Taxonomy" id="64495"/>
    <lineage>
        <taxon>Eukaryota</taxon>
        <taxon>Fungi</taxon>
        <taxon>Fungi incertae sedis</taxon>
        <taxon>Mucoromycota</taxon>
        <taxon>Mucoromycotina</taxon>
        <taxon>Mucoromycetes</taxon>
        <taxon>Mucorales</taxon>
        <taxon>Mucorineae</taxon>
        <taxon>Rhizopodaceae</taxon>
        <taxon>Rhizopus</taxon>
    </lineage>
</organism>